<name>A0A5B8U0A5_9ACTN</name>
<reference evidence="4 5" key="1">
    <citation type="journal article" date="2018" name="J. Microbiol.">
        <title>Baekduia soli gen. nov., sp. nov., a novel bacterium isolated from the soil of Baekdu Mountain and proposal of a novel family name, Baekduiaceae fam. nov.</title>
        <authorList>
            <person name="An D.S."/>
            <person name="Siddiqi M.Z."/>
            <person name="Kim K.H."/>
            <person name="Yu H.S."/>
            <person name="Im W.T."/>
        </authorList>
    </citation>
    <scope>NUCLEOTIDE SEQUENCE [LARGE SCALE GENOMIC DNA]</scope>
    <source>
        <strain evidence="4 5">BR7-21</strain>
    </source>
</reference>
<accession>A0A5B8U0A5</accession>
<dbReference type="SMART" id="SM00448">
    <property type="entry name" value="REC"/>
    <property type="match status" value="1"/>
</dbReference>
<dbReference type="InterPro" id="IPR050595">
    <property type="entry name" value="Bact_response_regulator"/>
</dbReference>
<dbReference type="PROSITE" id="PS50110">
    <property type="entry name" value="RESPONSE_REGULATORY"/>
    <property type="match status" value="1"/>
</dbReference>
<evidence type="ECO:0000313" key="5">
    <source>
        <dbReference type="Proteomes" id="UP000321805"/>
    </source>
</evidence>
<dbReference type="KEGG" id="bsol:FSW04_01605"/>
<dbReference type="EMBL" id="CP042430">
    <property type="protein sequence ID" value="QEC46400.1"/>
    <property type="molecule type" value="Genomic_DNA"/>
</dbReference>
<dbReference type="Gene3D" id="3.40.50.2300">
    <property type="match status" value="1"/>
</dbReference>
<sequence>MTKTILVVEDHDLNRQLLTMLVEGEGHRVIAAATITEVQQRLAEHQPDIILMDVNLPDGDGLDLVAELRRDPRFDGVRIYAVTAYLMGETQERAESAGCDGLFEKPIDTAKLLPVLHD</sequence>
<dbReference type="PANTHER" id="PTHR44591">
    <property type="entry name" value="STRESS RESPONSE REGULATOR PROTEIN 1"/>
    <property type="match status" value="1"/>
</dbReference>
<evidence type="ECO:0000259" key="3">
    <source>
        <dbReference type="PROSITE" id="PS50110"/>
    </source>
</evidence>
<dbReference type="SUPFAM" id="SSF52172">
    <property type="entry name" value="CheY-like"/>
    <property type="match status" value="1"/>
</dbReference>
<gene>
    <name evidence="4" type="ORF">FSW04_01605</name>
</gene>
<dbReference type="RefSeq" id="WP_146915563.1">
    <property type="nucleotide sequence ID" value="NZ_CP042430.1"/>
</dbReference>
<dbReference type="OrthoDB" id="9800897at2"/>
<dbReference type="GO" id="GO:0000160">
    <property type="term" value="P:phosphorelay signal transduction system"/>
    <property type="evidence" value="ECO:0007669"/>
    <property type="project" value="InterPro"/>
</dbReference>
<dbReference type="InterPro" id="IPR001789">
    <property type="entry name" value="Sig_transdc_resp-reg_receiver"/>
</dbReference>
<evidence type="ECO:0000313" key="4">
    <source>
        <dbReference type="EMBL" id="QEC46400.1"/>
    </source>
</evidence>
<feature type="domain" description="Response regulatory" evidence="3">
    <location>
        <begin position="4"/>
        <end position="118"/>
    </location>
</feature>
<dbReference type="Pfam" id="PF00072">
    <property type="entry name" value="Response_reg"/>
    <property type="match status" value="1"/>
</dbReference>
<feature type="modified residue" description="4-aspartylphosphate" evidence="2">
    <location>
        <position position="53"/>
    </location>
</feature>
<proteinExistence type="predicted"/>
<evidence type="ECO:0000256" key="1">
    <source>
        <dbReference type="ARBA" id="ARBA00022553"/>
    </source>
</evidence>
<protein>
    <submittedName>
        <fullName evidence="4">Response regulator</fullName>
    </submittedName>
</protein>
<dbReference type="InterPro" id="IPR011006">
    <property type="entry name" value="CheY-like_superfamily"/>
</dbReference>
<dbReference type="Proteomes" id="UP000321805">
    <property type="component" value="Chromosome"/>
</dbReference>
<evidence type="ECO:0000256" key="2">
    <source>
        <dbReference type="PROSITE-ProRule" id="PRU00169"/>
    </source>
</evidence>
<dbReference type="AlphaFoldDB" id="A0A5B8U0A5"/>
<dbReference type="PANTHER" id="PTHR44591:SF3">
    <property type="entry name" value="RESPONSE REGULATORY DOMAIN-CONTAINING PROTEIN"/>
    <property type="match status" value="1"/>
</dbReference>
<keyword evidence="5" id="KW-1185">Reference proteome</keyword>
<keyword evidence="1 2" id="KW-0597">Phosphoprotein</keyword>
<organism evidence="4 5">
    <name type="scientific">Baekduia soli</name>
    <dbReference type="NCBI Taxonomy" id="496014"/>
    <lineage>
        <taxon>Bacteria</taxon>
        <taxon>Bacillati</taxon>
        <taxon>Actinomycetota</taxon>
        <taxon>Thermoleophilia</taxon>
        <taxon>Solirubrobacterales</taxon>
        <taxon>Baekduiaceae</taxon>
        <taxon>Baekduia</taxon>
    </lineage>
</organism>